<evidence type="ECO:0000259" key="18">
    <source>
        <dbReference type="Pfam" id="PF02706"/>
    </source>
</evidence>
<keyword evidence="13 17" id="KW-1133">Transmembrane helix</keyword>
<feature type="domain" description="Polysaccharide chain length determinant N-terminal" evidence="18">
    <location>
        <begin position="1"/>
        <end position="86"/>
    </location>
</feature>
<evidence type="ECO:0000256" key="4">
    <source>
        <dbReference type="ARBA" id="ARBA00008883"/>
    </source>
</evidence>
<dbReference type="Gene3D" id="3.40.50.300">
    <property type="entry name" value="P-loop containing nucleotide triphosphate hydrolases"/>
    <property type="match status" value="1"/>
</dbReference>
<evidence type="ECO:0000256" key="10">
    <source>
        <dbReference type="ARBA" id="ARBA00022741"/>
    </source>
</evidence>
<keyword evidence="15 20" id="KW-0829">Tyrosine-protein kinase</keyword>
<evidence type="ECO:0000256" key="17">
    <source>
        <dbReference type="SAM" id="Phobius"/>
    </source>
</evidence>
<evidence type="ECO:0000256" key="14">
    <source>
        <dbReference type="ARBA" id="ARBA00023136"/>
    </source>
</evidence>
<evidence type="ECO:0000256" key="7">
    <source>
        <dbReference type="ARBA" id="ARBA00022519"/>
    </source>
</evidence>
<evidence type="ECO:0000256" key="11">
    <source>
        <dbReference type="ARBA" id="ARBA00022777"/>
    </source>
</evidence>
<keyword evidence="8" id="KW-0808">Transferase</keyword>
<reference evidence="20 21" key="1">
    <citation type="submission" date="2018-03" db="EMBL/GenBank/DDBJ databases">
        <title>Genomic Encyclopedia of Archaeal and Bacterial Type Strains, Phase II (KMG-II): from individual species to whole genera.</title>
        <authorList>
            <person name="Goeker M."/>
        </authorList>
    </citation>
    <scope>NUCLEOTIDE SEQUENCE [LARGE SCALE GENOMIC DNA]</scope>
    <source>
        <strain evidence="20 21">DSM 45416</strain>
    </source>
</reference>
<evidence type="ECO:0000313" key="20">
    <source>
        <dbReference type="EMBL" id="PRY36583.1"/>
    </source>
</evidence>
<gene>
    <name evidence="20" type="ORF">LY71_1254</name>
</gene>
<accession>A0A2T0ST77</accession>
<sequence>MDLRQVLTALRSGWWLLVVGMLSGGAAGLGGSLLQTPVYESSTQFFVSSTESASTSDAYQGSQFSQERVESYVRLLTGDELAGRIVAGLALDMEPDELVQRISATAASNTVLIDVSVTDSSAGQAQRLAEAVGQEFPRLVTELETPDGGGRSPVKVTVTERPEEPVTPVSPRPRRNAALGLAIGLLAGIGLAITRARLDRTVKDPHETAELVGAPVIGAVVRDDDLKRRHVADRRGNSRTAEDYRQLRTNLQFLKVDAPPRVIMVSSAMPSEGKTTAVVNLALALAAAGQRVTAVDADLRQPEVTTYLGLSGGVGLTNVLAGTADVDDVKQLYVERLSVIAAGPTPPNPGEMLASSNMARLIEKLRKTNDYVIIDVPPILPVADAIGLAPKVDGVLLSVRYGSTRKDQLQQAAATLSRVGATTLGAILNILPPQDEVATAYGYGYGAERGRVEDPRDGAVPQRTFWRVKSSSRHARPRRMFATEQEG</sequence>
<comment type="similarity">
    <text evidence="4">Belongs to the etk/wzc family.</text>
</comment>
<evidence type="ECO:0000256" key="3">
    <source>
        <dbReference type="ARBA" id="ARBA00007316"/>
    </source>
</evidence>
<comment type="similarity">
    <text evidence="3">Belongs to the CpsD/CapB family.</text>
</comment>
<dbReference type="NCBIfam" id="TIGR01007">
    <property type="entry name" value="eps_fam"/>
    <property type="match status" value="1"/>
</dbReference>
<dbReference type="CDD" id="cd05387">
    <property type="entry name" value="BY-kinase"/>
    <property type="match status" value="1"/>
</dbReference>
<protein>
    <recommendedName>
        <fullName evidence="5">non-specific protein-tyrosine kinase</fullName>
        <ecNumber evidence="5">2.7.10.2</ecNumber>
    </recommendedName>
</protein>
<evidence type="ECO:0000256" key="16">
    <source>
        <dbReference type="ARBA" id="ARBA00051245"/>
    </source>
</evidence>
<dbReference type="AlphaFoldDB" id="A0A2T0ST77"/>
<dbReference type="PANTHER" id="PTHR32309">
    <property type="entry name" value="TYROSINE-PROTEIN KINASE"/>
    <property type="match status" value="1"/>
</dbReference>
<evidence type="ECO:0000256" key="1">
    <source>
        <dbReference type="ARBA" id="ARBA00004429"/>
    </source>
</evidence>
<keyword evidence="12" id="KW-0067">ATP-binding</keyword>
<dbReference type="GO" id="GO:0004715">
    <property type="term" value="F:non-membrane spanning protein tyrosine kinase activity"/>
    <property type="evidence" value="ECO:0007669"/>
    <property type="project" value="UniProtKB-EC"/>
</dbReference>
<comment type="similarity">
    <text evidence="2">Belongs to the CpsC/CapA family.</text>
</comment>
<dbReference type="InterPro" id="IPR027417">
    <property type="entry name" value="P-loop_NTPase"/>
</dbReference>
<keyword evidence="21" id="KW-1185">Reference proteome</keyword>
<dbReference type="Proteomes" id="UP000239210">
    <property type="component" value="Unassembled WGS sequence"/>
</dbReference>
<evidence type="ECO:0000256" key="12">
    <source>
        <dbReference type="ARBA" id="ARBA00022840"/>
    </source>
</evidence>
<evidence type="ECO:0000256" key="2">
    <source>
        <dbReference type="ARBA" id="ARBA00006683"/>
    </source>
</evidence>
<dbReference type="InterPro" id="IPR050445">
    <property type="entry name" value="Bact_polysacc_biosynth/exp"/>
</dbReference>
<evidence type="ECO:0000259" key="19">
    <source>
        <dbReference type="Pfam" id="PF13614"/>
    </source>
</evidence>
<keyword evidence="6" id="KW-1003">Cell membrane</keyword>
<dbReference type="SUPFAM" id="SSF52540">
    <property type="entry name" value="P-loop containing nucleoside triphosphate hydrolases"/>
    <property type="match status" value="1"/>
</dbReference>
<dbReference type="InterPro" id="IPR005702">
    <property type="entry name" value="Wzc-like_C"/>
</dbReference>
<evidence type="ECO:0000256" key="13">
    <source>
        <dbReference type="ARBA" id="ARBA00022989"/>
    </source>
</evidence>
<keyword evidence="11 20" id="KW-0418">Kinase</keyword>
<dbReference type="Pfam" id="PF02706">
    <property type="entry name" value="Wzz"/>
    <property type="match status" value="1"/>
</dbReference>
<keyword evidence="9 17" id="KW-0812">Transmembrane</keyword>
<evidence type="ECO:0000256" key="5">
    <source>
        <dbReference type="ARBA" id="ARBA00011903"/>
    </source>
</evidence>
<evidence type="ECO:0000313" key="21">
    <source>
        <dbReference type="Proteomes" id="UP000239210"/>
    </source>
</evidence>
<keyword evidence="20" id="KW-0675">Receptor</keyword>
<keyword evidence="7" id="KW-0997">Cell inner membrane</keyword>
<dbReference type="EMBL" id="PVTG01000025">
    <property type="protein sequence ID" value="PRY36583.1"/>
    <property type="molecule type" value="Genomic_DNA"/>
</dbReference>
<dbReference type="RefSeq" id="WP_170121452.1">
    <property type="nucleotide sequence ID" value="NZ_PVTG01000025.1"/>
</dbReference>
<feature type="domain" description="AAA" evidence="19">
    <location>
        <begin position="262"/>
        <end position="412"/>
    </location>
</feature>
<comment type="catalytic activity">
    <reaction evidence="16">
        <text>L-tyrosyl-[protein] + ATP = O-phospho-L-tyrosyl-[protein] + ADP + H(+)</text>
        <dbReference type="Rhea" id="RHEA:10596"/>
        <dbReference type="Rhea" id="RHEA-COMP:10136"/>
        <dbReference type="Rhea" id="RHEA-COMP:20101"/>
        <dbReference type="ChEBI" id="CHEBI:15378"/>
        <dbReference type="ChEBI" id="CHEBI:30616"/>
        <dbReference type="ChEBI" id="CHEBI:46858"/>
        <dbReference type="ChEBI" id="CHEBI:61978"/>
        <dbReference type="ChEBI" id="CHEBI:456216"/>
        <dbReference type="EC" id="2.7.10.2"/>
    </reaction>
</comment>
<feature type="transmembrane region" description="Helical" evidence="17">
    <location>
        <begin position="12"/>
        <end position="34"/>
    </location>
</feature>
<organism evidence="20 21">
    <name type="scientific">Geodermatophilus tzadiensis</name>
    <dbReference type="NCBI Taxonomy" id="1137988"/>
    <lineage>
        <taxon>Bacteria</taxon>
        <taxon>Bacillati</taxon>
        <taxon>Actinomycetota</taxon>
        <taxon>Actinomycetes</taxon>
        <taxon>Geodermatophilales</taxon>
        <taxon>Geodermatophilaceae</taxon>
        <taxon>Geodermatophilus</taxon>
    </lineage>
</organism>
<evidence type="ECO:0000256" key="8">
    <source>
        <dbReference type="ARBA" id="ARBA00022679"/>
    </source>
</evidence>
<dbReference type="GO" id="GO:0005886">
    <property type="term" value="C:plasma membrane"/>
    <property type="evidence" value="ECO:0007669"/>
    <property type="project" value="UniProtKB-SubCell"/>
</dbReference>
<name>A0A2T0ST77_9ACTN</name>
<evidence type="ECO:0000256" key="15">
    <source>
        <dbReference type="ARBA" id="ARBA00023137"/>
    </source>
</evidence>
<dbReference type="InterPro" id="IPR025669">
    <property type="entry name" value="AAA_dom"/>
</dbReference>
<keyword evidence="14 17" id="KW-0472">Membrane</keyword>
<evidence type="ECO:0000256" key="9">
    <source>
        <dbReference type="ARBA" id="ARBA00022692"/>
    </source>
</evidence>
<dbReference type="Pfam" id="PF13614">
    <property type="entry name" value="AAA_31"/>
    <property type="match status" value="1"/>
</dbReference>
<comment type="subcellular location">
    <subcellularLocation>
        <location evidence="1">Cell inner membrane</location>
        <topology evidence="1">Multi-pass membrane protein</topology>
    </subcellularLocation>
</comment>
<dbReference type="EC" id="2.7.10.2" evidence="5"/>
<dbReference type="GO" id="GO:0005524">
    <property type="term" value="F:ATP binding"/>
    <property type="evidence" value="ECO:0007669"/>
    <property type="project" value="UniProtKB-KW"/>
</dbReference>
<comment type="caution">
    <text evidence="20">The sequence shown here is derived from an EMBL/GenBank/DDBJ whole genome shotgun (WGS) entry which is preliminary data.</text>
</comment>
<proteinExistence type="inferred from homology"/>
<keyword evidence="10" id="KW-0547">Nucleotide-binding</keyword>
<dbReference type="InterPro" id="IPR003856">
    <property type="entry name" value="LPS_length_determ_N"/>
</dbReference>
<evidence type="ECO:0000256" key="6">
    <source>
        <dbReference type="ARBA" id="ARBA00022475"/>
    </source>
</evidence>
<dbReference type="PANTHER" id="PTHR32309:SF13">
    <property type="entry name" value="FERRIC ENTEROBACTIN TRANSPORT PROTEIN FEPE"/>
    <property type="match status" value="1"/>
</dbReference>